<evidence type="ECO:0000256" key="1">
    <source>
        <dbReference type="SAM" id="SignalP"/>
    </source>
</evidence>
<proteinExistence type="predicted"/>
<dbReference type="RefSeq" id="WP_166047914.1">
    <property type="nucleotide sequence ID" value="NZ_JAAMPJ010000005.1"/>
</dbReference>
<dbReference type="Proteomes" id="UP000481360">
    <property type="component" value="Unassembled WGS sequence"/>
</dbReference>
<organism evidence="3 4">
    <name type="scientific">Lentzea alba</name>
    <dbReference type="NCBI Taxonomy" id="2714351"/>
    <lineage>
        <taxon>Bacteria</taxon>
        <taxon>Bacillati</taxon>
        <taxon>Actinomycetota</taxon>
        <taxon>Actinomycetes</taxon>
        <taxon>Pseudonocardiales</taxon>
        <taxon>Pseudonocardiaceae</taxon>
        <taxon>Lentzea</taxon>
    </lineage>
</organism>
<evidence type="ECO:0000259" key="2">
    <source>
        <dbReference type="Pfam" id="PF08787"/>
    </source>
</evidence>
<keyword evidence="4" id="KW-1185">Reference proteome</keyword>
<feature type="domain" description="Alginate lyase 2" evidence="2">
    <location>
        <begin position="35"/>
        <end position="213"/>
    </location>
</feature>
<dbReference type="PANTHER" id="PTHR33681">
    <property type="entry name" value="BINDING PROTEIN, PUTATIVE, EXPRESSED-RELATED"/>
    <property type="match status" value="1"/>
</dbReference>
<dbReference type="AlphaFoldDB" id="A0A7C9RV50"/>
<dbReference type="Pfam" id="PF08787">
    <property type="entry name" value="Alginate_lyase2"/>
    <property type="match status" value="1"/>
</dbReference>
<evidence type="ECO:0000313" key="3">
    <source>
        <dbReference type="EMBL" id="NGY61462.1"/>
    </source>
</evidence>
<keyword evidence="3" id="KW-0456">Lyase</keyword>
<protein>
    <submittedName>
        <fullName evidence="3">Polysaccharide lyase family 7 protein</fullName>
    </submittedName>
</protein>
<keyword evidence="1" id="KW-0732">Signal</keyword>
<dbReference type="InterPro" id="IPR014895">
    <property type="entry name" value="Alginate_lyase_2"/>
</dbReference>
<accession>A0A7C9RV50</accession>
<sequence>MTLPRRSLFALPAVALLATPTPAQAAPAWTQTPFTYKIQKPWNLPQSARYKHEGGVHSMWVYDTDEPMSEGSSTDPRTEMRWAQEYSSGQHAWEGEIFVPSGVNGPTVMQILRVRGGDPGTPATDFMLNVTNANGGTLRYYTSTVIAAGIYNTWTRIRVEHSAVAGGTGKIKVYAGGVLKATVNDRGRATRHFKNGVYHHGSGRAEARFRNITYWRQ</sequence>
<feature type="signal peptide" evidence="1">
    <location>
        <begin position="1"/>
        <end position="25"/>
    </location>
</feature>
<dbReference type="GO" id="GO:0016829">
    <property type="term" value="F:lyase activity"/>
    <property type="evidence" value="ECO:0007669"/>
    <property type="project" value="UniProtKB-KW"/>
</dbReference>
<dbReference type="EMBL" id="JAAMPJ010000005">
    <property type="protein sequence ID" value="NGY61462.1"/>
    <property type="molecule type" value="Genomic_DNA"/>
</dbReference>
<gene>
    <name evidence="3" type="ORF">G7043_21280</name>
</gene>
<name>A0A7C9RV50_9PSEU</name>
<evidence type="ECO:0000313" key="4">
    <source>
        <dbReference type="Proteomes" id="UP000481360"/>
    </source>
</evidence>
<reference evidence="3 4" key="1">
    <citation type="submission" date="2020-03" db="EMBL/GenBank/DDBJ databases">
        <title>Isolation and identification of active actinomycetes.</title>
        <authorList>
            <person name="Sun X."/>
        </authorList>
    </citation>
    <scope>NUCLEOTIDE SEQUENCE [LARGE SCALE GENOMIC DNA]</scope>
    <source>
        <strain evidence="3 4">NEAU-D13</strain>
    </source>
</reference>
<dbReference type="PANTHER" id="PTHR33681:SF4">
    <property type="entry name" value="OS12G0171100 PROTEIN"/>
    <property type="match status" value="1"/>
</dbReference>
<comment type="caution">
    <text evidence="3">The sequence shown here is derived from an EMBL/GenBank/DDBJ whole genome shotgun (WGS) entry which is preliminary data.</text>
</comment>
<feature type="chain" id="PRO_5029005899" evidence="1">
    <location>
        <begin position="26"/>
        <end position="217"/>
    </location>
</feature>